<evidence type="ECO:0000313" key="1">
    <source>
        <dbReference type="EMBL" id="JAA78209.1"/>
    </source>
</evidence>
<accession>S4NMB9</accession>
<organism evidence="1">
    <name type="scientific">Pararge aegeria</name>
    <name type="common">speckled wood butterfly</name>
    <dbReference type="NCBI Taxonomy" id="116150"/>
    <lineage>
        <taxon>Eukaryota</taxon>
        <taxon>Metazoa</taxon>
        <taxon>Ecdysozoa</taxon>
        <taxon>Arthropoda</taxon>
        <taxon>Hexapoda</taxon>
        <taxon>Insecta</taxon>
        <taxon>Pterygota</taxon>
        <taxon>Neoptera</taxon>
        <taxon>Endopterygota</taxon>
        <taxon>Lepidoptera</taxon>
        <taxon>Glossata</taxon>
        <taxon>Ditrysia</taxon>
        <taxon>Papilionoidea</taxon>
        <taxon>Nymphalidae</taxon>
        <taxon>Satyrinae</taxon>
        <taxon>Satyrini</taxon>
        <taxon>Parargina</taxon>
        <taxon>Pararge</taxon>
    </lineage>
</organism>
<dbReference type="EMBL" id="GAIX01014351">
    <property type="protein sequence ID" value="JAA78209.1"/>
    <property type="molecule type" value="Transcribed_RNA"/>
</dbReference>
<dbReference type="AlphaFoldDB" id="S4NMB9"/>
<reference evidence="1" key="2">
    <citation type="submission" date="2013-05" db="EMBL/GenBank/DDBJ databases">
        <authorList>
            <person name="Carter J.-M."/>
            <person name="Baker S.C."/>
            <person name="Pink R."/>
            <person name="Carter D.R.F."/>
            <person name="Collins A."/>
            <person name="Tomlin J."/>
            <person name="Gibbs M."/>
            <person name="Breuker C.J."/>
        </authorList>
    </citation>
    <scope>NUCLEOTIDE SEQUENCE</scope>
    <source>
        <tissue evidence="1">Ovary</tissue>
    </source>
</reference>
<protein>
    <submittedName>
        <fullName evidence="1">Uncharacterized protein</fullName>
    </submittedName>
</protein>
<proteinExistence type="predicted"/>
<name>S4NMB9_9NEOP</name>
<reference evidence="1" key="1">
    <citation type="journal article" date="2013" name="BMC Genomics">
        <title>Unscrambling butterfly oogenesis.</title>
        <authorList>
            <person name="Carter J.M."/>
            <person name="Baker S.C."/>
            <person name="Pink R."/>
            <person name="Carter D.R."/>
            <person name="Collins A."/>
            <person name="Tomlin J."/>
            <person name="Gibbs M."/>
            <person name="Breuker C.J."/>
        </authorList>
    </citation>
    <scope>NUCLEOTIDE SEQUENCE</scope>
    <source>
        <tissue evidence="1">Ovary</tissue>
    </source>
</reference>
<sequence length="86" mass="9412">MRTTNKDTSSLCKCFLICRDLHAAENIYSTPSLTLASTDLVFLRKYMSADQNVVVTTPAGVVRGVCLCDAFEVALGPLVRRFLVIA</sequence>